<dbReference type="Gene3D" id="3.20.20.140">
    <property type="entry name" value="Metal-dependent hydrolases"/>
    <property type="match status" value="1"/>
</dbReference>
<evidence type="ECO:0000313" key="3">
    <source>
        <dbReference type="EMBL" id="WCT14461.1"/>
    </source>
</evidence>
<keyword evidence="1" id="KW-0456">Lyase</keyword>
<dbReference type="InterPro" id="IPR032465">
    <property type="entry name" value="ACMSD"/>
</dbReference>
<dbReference type="PANTHER" id="PTHR21240:SF28">
    <property type="entry name" value="ISO-OROTATE DECARBOXYLASE (EUROFUNG)"/>
    <property type="match status" value="1"/>
</dbReference>
<dbReference type="InterPro" id="IPR006680">
    <property type="entry name" value="Amidohydro-rel"/>
</dbReference>
<protein>
    <submittedName>
        <fullName evidence="3">Amidohydrolase family protein</fullName>
    </submittedName>
</protein>
<dbReference type="Pfam" id="PF04909">
    <property type="entry name" value="Amidohydro_2"/>
    <property type="match status" value="1"/>
</dbReference>
<sequence>MKIQRFFLYPCAVLMTMLSQTNYVVGQDGASSKYLFNDSHFHLTNYIQEGITARKFLQIMDDKVGRSTLFGIPLQQQWSYQNSGGQSGPTYYLQSDAPLYYYSFTDAYIAMQYKSLTKQEQARFDPMITGFNPADMYGVNHIERVLRTFPGVFTGIGEFSIHKEFVSSKVAGEVASLTNPALDRILDFAGKAGLLVIMHSDMDMPMAKPKTEPVYLIQMKSVLKRHPHTTIIWAHIGLGRIVHPVGYGSASNTESAGHSPNHIDIVKQILEDPQFSHVYFDISWDEVAKYIVANPQTIKTCAELMDKYPNRFLFGTDVVSPPDQKFYMEVYNMYAPLWKALKPETSEKIRKGNYITLFDAARKKVRAWEAANVTK</sequence>
<evidence type="ECO:0000256" key="1">
    <source>
        <dbReference type="ARBA" id="ARBA00023239"/>
    </source>
</evidence>
<evidence type="ECO:0000313" key="4">
    <source>
        <dbReference type="Proteomes" id="UP001216139"/>
    </source>
</evidence>
<reference evidence="3 4" key="1">
    <citation type="submission" date="2023-02" db="EMBL/GenBank/DDBJ databases">
        <title>Genome sequence of Mucilaginibacter jinjuensis strain KACC 16571.</title>
        <authorList>
            <person name="Kim S."/>
            <person name="Heo J."/>
            <person name="Kwon S.-W."/>
        </authorList>
    </citation>
    <scope>NUCLEOTIDE SEQUENCE [LARGE SCALE GENOMIC DNA]</scope>
    <source>
        <strain evidence="3 4">KACC 16571</strain>
    </source>
</reference>
<evidence type="ECO:0000259" key="2">
    <source>
        <dbReference type="Pfam" id="PF04909"/>
    </source>
</evidence>
<dbReference type="Proteomes" id="UP001216139">
    <property type="component" value="Chromosome"/>
</dbReference>
<name>A0ABY7TDC5_9SPHI</name>
<accession>A0ABY7TDC5</accession>
<keyword evidence="4" id="KW-1185">Reference proteome</keyword>
<proteinExistence type="predicted"/>
<dbReference type="SUPFAM" id="SSF51556">
    <property type="entry name" value="Metallo-dependent hydrolases"/>
    <property type="match status" value="1"/>
</dbReference>
<dbReference type="InterPro" id="IPR032466">
    <property type="entry name" value="Metal_Hydrolase"/>
</dbReference>
<organism evidence="3 4">
    <name type="scientific">Mucilaginibacter jinjuensis</name>
    <dbReference type="NCBI Taxonomy" id="1176721"/>
    <lineage>
        <taxon>Bacteria</taxon>
        <taxon>Pseudomonadati</taxon>
        <taxon>Bacteroidota</taxon>
        <taxon>Sphingobacteriia</taxon>
        <taxon>Sphingobacteriales</taxon>
        <taxon>Sphingobacteriaceae</taxon>
        <taxon>Mucilaginibacter</taxon>
    </lineage>
</organism>
<feature type="domain" description="Amidohydrolase-related" evidence="2">
    <location>
        <begin position="38"/>
        <end position="353"/>
    </location>
</feature>
<dbReference type="PANTHER" id="PTHR21240">
    <property type="entry name" value="2-AMINO-3-CARBOXYLMUCONATE-6-SEMIALDEHYDE DECARBOXYLASE"/>
    <property type="match status" value="1"/>
</dbReference>
<gene>
    <name evidence="3" type="ORF">PQO05_11005</name>
</gene>
<dbReference type="EMBL" id="CP117167">
    <property type="protein sequence ID" value="WCT14461.1"/>
    <property type="molecule type" value="Genomic_DNA"/>
</dbReference>
<dbReference type="RefSeq" id="WP_273632961.1">
    <property type="nucleotide sequence ID" value="NZ_CP117167.1"/>
</dbReference>